<name>A0A381RT08_9ZZZZ</name>
<proteinExistence type="predicted"/>
<protein>
    <submittedName>
        <fullName evidence="1">Uncharacterized protein</fullName>
    </submittedName>
</protein>
<dbReference type="EMBL" id="UINC01002219">
    <property type="protein sequence ID" value="SUZ94271.1"/>
    <property type="molecule type" value="Genomic_DNA"/>
</dbReference>
<reference evidence="1" key="1">
    <citation type="submission" date="2018-05" db="EMBL/GenBank/DDBJ databases">
        <authorList>
            <person name="Lanie J.A."/>
            <person name="Ng W.-L."/>
            <person name="Kazmierczak K.M."/>
            <person name="Andrzejewski T.M."/>
            <person name="Davidsen T.M."/>
            <person name="Wayne K.J."/>
            <person name="Tettelin H."/>
            <person name="Glass J.I."/>
            <person name="Rusch D."/>
            <person name="Podicherti R."/>
            <person name="Tsui H.-C.T."/>
            <person name="Winkler M.E."/>
        </authorList>
    </citation>
    <scope>NUCLEOTIDE SEQUENCE</scope>
</reference>
<gene>
    <name evidence="1" type="ORF">METZ01_LOCUS47125</name>
</gene>
<accession>A0A381RT08</accession>
<sequence length="33" mass="4121">MDRQKNSIKFATIHFFMNIFPIFRGKRNEIEQY</sequence>
<organism evidence="1">
    <name type="scientific">marine metagenome</name>
    <dbReference type="NCBI Taxonomy" id="408172"/>
    <lineage>
        <taxon>unclassified sequences</taxon>
        <taxon>metagenomes</taxon>
        <taxon>ecological metagenomes</taxon>
    </lineage>
</organism>
<dbReference type="AlphaFoldDB" id="A0A381RT08"/>
<evidence type="ECO:0000313" key="1">
    <source>
        <dbReference type="EMBL" id="SUZ94271.1"/>
    </source>
</evidence>